<evidence type="ECO:0000313" key="3">
    <source>
        <dbReference type="Proteomes" id="UP000611554"/>
    </source>
</evidence>
<evidence type="ECO:0000313" key="2">
    <source>
        <dbReference type="EMBL" id="GGP88077.1"/>
    </source>
</evidence>
<accession>A0ABQ2QN68</accession>
<organism evidence="2 3">
    <name type="scientific">Streptosporangium pseudovulgare</name>
    <dbReference type="NCBI Taxonomy" id="35765"/>
    <lineage>
        <taxon>Bacteria</taxon>
        <taxon>Bacillati</taxon>
        <taxon>Actinomycetota</taxon>
        <taxon>Actinomycetes</taxon>
        <taxon>Streptosporangiales</taxon>
        <taxon>Streptosporangiaceae</taxon>
        <taxon>Streptosporangium</taxon>
    </lineage>
</organism>
<protein>
    <submittedName>
        <fullName evidence="2">Uncharacterized protein</fullName>
    </submittedName>
</protein>
<dbReference type="Proteomes" id="UP000611554">
    <property type="component" value="Unassembled WGS sequence"/>
</dbReference>
<proteinExistence type="predicted"/>
<feature type="region of interest" description="Disordered" evidence="1">
    <location>
        <begin position="1"/>
        <end position="32"/>
    </location>
</feature>
<reference evidence="3" key="1">
    <citation type="journal article" date="2019" name="Int. J. Syst. Evol. Microbiol.">
        <title>The Global Catalogue of Microorganisms (GCM) 10K type strain sequencing project: providing services to taxonomists for standard genome sequencing and annotation.</title>
        <authorList>
            <consortium name="The Broad Institute Genomics Platform"/>
            <consortium name="The Broad Institute Genome Sequencing Center for Infectious Disease"/>
            <person name="Wu L."/>
            <person name="Ma J."/>
        </authorList>
    </citation>
    <scope>NUCLEOTIDE SEQUENCE [LARGE SCALE GENOMIC DNA]</scope>
    <source>
        <strain evidence="3">JCM 3115</strain>
    </source>
</reference>
<dbReference type="EMBL" id="BMQJ01000003">
    <property type="protein sequence ID" value="GGP88077.1"/>
    <property type="molecule type" value="Genomic_DNA"/>
</dbReference>
<comment type="caution">
    <text evidence="2">The sequence shown here is derived from an EMBL/GenBank/DDBJ whole genome shotgun (WGS) entry which is preliminary data.</text>
</comment>
<sequence>MCASFSHPAARQKRAGTAEQGGHSARKDLADGVRGPVLRWHVRVGPWAWMTDVDMATGKTQDMANFQST</sequence>
<gene>
    <name evidence="2" type="ORF">GCM10010140_16970</name>
</gene>
<name>A0ABQ2QN68_9ACTN</name>
<keyword evidence="3" id="KW-1185">Reference proteome</keyword>
<evidence type="ECO:0000256" key="1">
    <source>
        <dbReference type="SAM" id="MobiDB-lite"/>
    </source>
</evidence>